<dbReference type="InterPro" id="IPR036322">
    <property type="entry name" value="WD40_repeat_dom_sf"/>
</dbReference>
<dbReference type="InterPro" id="IPR001680">
    <property type="entry name" value="WD40_rpt"/>
</dbReference>
<dbReference type="PROSITE" id="PS00678">
    <property type="entry name" value="WD_REPEATS_1"/>
    <property type="match status" value="3"/>
</dbReference>
<name>A0A2V3IZD4_9FLOR</name>
<dbReference type="EMBL" id="NBIV01000024">
    <property type="protein sequence ID" value="PXF47413.1"/>
    <property type="molecule type" value="Genomic_DNA"/>
</dbReference>
<dbReference type="PROSITE" id="PS50896">
    <property type="entry name" value="LISH"/>
    <property type="match status" value="1"/>
</dbReference>
<protein>
    <recommendedName>
        <fullName evidence="7">WD40 repeat-containing protein SMU1</fullName>
    </recommendedName>
</protein>
<feature type="repeat" description="WD" evidence="8">
    <location>
        <begin position="417"/>
        <end position="458"/>
    </location>
</feature>
<evidence type="ECO:0000256" key="2">
    <source>
        <dbReference type="ARBA" id="ARBA00022574"/>
    </source>
</evidence>
<dbReference type="Gene3D" id="2.130.10.10">
    <property type="entry name" value="YVTN repeat-like/Quinoprotein amine dehydrogenase"/>
    <property type="match status" value="3"/>
</dbReference>
<dbReference type="InterPro" id="IPR045184">
    <property type="entry name" value="SMU1"/>
</dbReference>
<dbReference type="AlphaFoldDB" id="A0A2V3IZD4"/>
<dbReference type="OrthoDB" id="674604at2759"/>
<evidence type="ECO:0000256" key="7">
    <source>
        <dbReference type="ARBA" id="ARBA00026184"/>
    </source>
</evidence>
<dbReference type="Proteomes" id="UP000247409">
    <property type="component" value="Unassembled WGS sequence"/>
</dbReference>
<evidence type="ECO:0000256" key="6">
    <source>
        <dbReference type="ARBA" id="ARBA00025801"/>
    </source>
</evidence>
<proteinExistence type="inferred from homology"/>
<feature type="repeat" description="WD" evidence="8">
    <location>
        <begin position="546"/>
        <end position="577"/>
    </location>
</feature>
<dbReference type="Pfam" id="PF00400">
    <property type="entry name" value="WD40"/>
    <property type="match status" value="7"/>
</dbReference>
<feature type="repeat" description="WD" evidence="8">
    <location>
        <begin position="459"/>
        <end position="500"/>
    </location>
</feature>
<comment type="subcellular location">
    <subcellularLocation>
        <location evidence="1">Nucleus speckle</location>
    </subcellularLocation>
</comment>
<evidence type="ECO:0000256" key="1">
    <source>
        <dbReference type="ARBA" id="ARBA00004324"/>
    </source>
</evidence>
<dbReference type="InterPro" id="IPR006594">
    <property type="entry name" value="LisH"/>
</dbReference>
<organism evidence="10 11">
    <name type="scientific">Gracilariopsis chorda</name>
    <dbReference type="NCBI Taxonomy" id="448386"/>
    <lineage>
        <taxon>Eukaryota</taxon>
        <taxon>Rhodophyta</taxon>
        <taxon>Florideophyceae</taxon>
        <taxon>Rhodymeniophycidae</taxon>
        <taxon>Gracilariales</taxon>
        <taxon>Gracilariaceae</taxon>
        <taxon>Gracilariopsis</taxon>
    </lineage>
</organism>
<dbReference type="InterPro" id="IPR054080">
    <property type="entry name" value="TPR1-like_2nd"/>
</dbReference>
<dbReference type="GO" id="GO:0016607">
    <property type="term" value="C:nuclear speck"/>
    <property type="evidence" value="ECO:0007669"/>
    <property type="project" value="UniProtKB-SubCell"/>
</dbReference>
<dbReference type="Pfam" id="PF21889">
    <property type="entry name" value="TPR1-like_2nd"/>
    <property type="match status" value="1"/>
</dbReference>
<feature type="repeat" description="WD" evidence="8">
    <location>
        <begin position="375"/>
        <end position="416"/>
    </location>
</feature>
<evidence type="ECO:0000256" key="4">
    <source>
        <dbReference type="ARBA" id="ARBA00022737"/>
    </source>
</evidence>
<evidence type="ECO:0000259" key="9">
    <source>
        <dbReference type="PROSITE" id="PS50897"/>
    </source>
</evidence>
<dbReference type="PANTHER" id="PTHR22848">
    <property type="entry name" value="WD40 REPEAT PROTEIN"/>
    <property type="match status" value="1"/>
</dbReference>
<evidence type="ECO:0000256" key="3">
    <source>
        <dbReference type="ARBA" id="ARBA00022664"/>
    </source>
</evidence>
<dbReference type="PROSITE" id="PS50082">
    <property type="entry name" value="WD_REPEATS_2"/>
    <property type="match status" value="7"/>
</dbReference>
<dbReference type="InterPro" id="IPR019775">
    <property type="entry name" value="WD40_repeat_CS"/>
</dbReference>
<keyword evidence="3" id="KW-0507">mRNA processing</keyword>
<dbReference type="STRING" id="448386.A0A2V3IZD4"/>
<feature type="domain" description="CTLH" evidence="9">
    <location>
        <begin position="65"/>
        <end position="119"/>
    </location>
</feature>
<feature type="repeat" description="WD" evidence="8">
    <location>
        <begin position="301"/>
        <end position="342"/>
    </location>
</feature>
<keyword evidence="5" id="KW-0508">mRNA splicing</keyword>
<keyword evidence="4" id="KW-0677">Repeat</keyword>
<gene>
    <name evidence="10" type="ORF">BWQ96_02744</name>
</gene>
<dbReference type="PROSITE" id="PS50897">
    <property type="entry name" value="CTLH"/>
    <property type="match status" value="1"/>
</dbReference>
<sequence length="586" mass="65155">MDQRLSDRSLRAAVLDHSIFDPADPSVKHEIIQTIIQYLQDEGYYNSSMVVQDETNVKIRNAAAKRSQLRRMKRAILGGDWQEVERLLTRTTFKSMKVFKFAVHRQQFLELIDEQQHLKAFSLLQRQLKELEAYARTTDEFRDMCYLLTCKSVTDAPSFREWDGVTHSRMALVEQYSRLLDFNSFQRDAFIPRVRSANAERLIDASDIPPARLVHLFQQALAFQIGSSRHAPKAPPRIGTLLEDYECVVIPNKLQRQLVAHTGNVKCVTFVGEEGSTLASGSSDNTVRMWDTKSGTCESVLRGHRSRVWDLSATANGVLVASASGDGSVRIWDSSQLQDMRDTQEWPVKKDGEWVGRPGVNGETRGGEGVCRAALHGHASDVYAVQLHARGNAVASGGYDRVVRLYDTETQTLLKSFAGHKSSIGSVAFNGRGNLIVTGSKDSSIKFWDVVSGLCVRSVSAHLGEVTSVEINESGSLMVSSSKDNSNRLWDIRLTKAVKRFKGHQNTSKNFVRSGFGPREDVVIGGSEDGRVYIWDVESSEVVQTLGSAEGAVFDVEWNARQSLLASCANDGIVSLWCFDEGGPER</sequence>
<dbReference type="InterPro" id="IPR020472">
    <property type="entry name" value="WD40_PAC1"/>
</dbReference>
<dbReference type="InterPro" id="IPR006595">
    <property type="entry name" value="CTLH_C"/>
</dbReference>
<feature type="repeat" description="WD" evidence="8">
    <location>
        <begin position="258"/>
        <end position="300"/>
    </location>
</feature>
<dbReference type="PRINTS" id="PR00320">
    <property type="entry name" value="GPROTEINBRPT"/>
</dbReference>
<accession>A0A2V3IZD4</accession>
<evidence type="ECO:0000256" key="5">
    <source>
        <dbReference type="ARBA" id="ARBA00023187"/>
    </source>
</evidence>
<evidence type="ECO:0000313" key="11">
    <source>
        <dbReference type="Proteomes" id="UP000247409"/>
    </source>
</evidence>
<evidence type="ECO:0000256" key="8">
    <source>
        <dbReference type="PROSITE-ProRule" id="PRU00221"/>
    </source>
</evidence>
<comment type="similarity">
    <text evidence="6">Belongs to the WD repeat SMU1 family.</text>
</comment>
<dbReference type="CDD" id="cd00200">
    <property type="entry name" value="WD40"/>
    <property type="match status" value="1"/>
</dbReference>
<reference evidence="10 11" key="1">
    <citation type="journal article" date="2018" name="Mol. Biol. Evol.">
        <title>Analysis of the draft genome of the red seaweed Gracilariopsis chorda provides insights into genome size evolution in Rhodophyta.</title>
        <authorList>
            <person name="Lee J."/>
            <person name="Yang E.C."/>
            <person name="Graf L."/>
            <person name="Yang J.H."/>
            <person name="Qiu H."/>
            <person name="Zel Zion U."/>
            <person name="Chan C.X."/>
            <person name="Stephens T.G."/>
            <person name="Weber A.P.M."/>
            <person name="Boo G.H."/>
            <person name="Boo S.M."/>
            <person name="Kim K.M."/>
            <person name="Shin Y."/>
            <person name="Jung M."/>
            <person name="Lee S.J."/>
            <person name="Yim H.S."/>
            <person name="Lee J.H."/>
            <person name="Bhattacharya D."/>
            <person name="Yoon H.S."/>
        </authorList>
    </citation>
    <scope>NUCLEOTIDE SEQUENCE [LARGE SCALE GENOMIC DNA]</scope>
    <source>
        <strain evidence="10 11">SKKU-2015</strain>
        <tissue evidence="10">Whole body</tissue>
    </source>
</reference>
<evidence type="ECO:0000313" key="10">
    <source>
        <dbReference type="EMBL" id="PXF47413.1"/>
    </source>
</evidence>
<comment type="caution">
    <text evidence="10">The sequence shown here is derived from an EMBL/GenBank/DDBJ whole genome shotgun (WGS) entry which is preliminary data.</text>
</comment>
<dbReference type="GO" id="GO:0000398">
    <property type="term" value="P:mRNA splicing, via spliceosome"/>
    <property type="evidence" value="ECO:0007669"/>
    <property type="project" value="InterPro"/>
</dbReference>
<dbReference type="SUPFAM" id="SSF50978">
    <property type="entry name" value="WD40 repeat-like"/>
    <property type="match status" value="1"/>
</dbReference>
<dbReference type="PROSITE" id="PS50294">
    <property type="entry name" value="WD_REPEATS_REGION"/>
    <property type="match status" value="6"/>
</dbReference>
<feature type="repeat" description="WD" evidence="8">
    <location>
        <begin position="516"/>
        <end position="545"/>
    </location>
</feature>
<dbReference type="SMART" id="SM00320">
    <property type="entry name" value="WD40"/>
    <property type="match status" value="7"/>
</dbReference>
<dbReference type="InterPro" id="IPR015943">
    <property type="entry name" value="WD40/YVTN_repeat-like_dom_sf"/>
</dbReference>
<keyword evidence="2 8" id="KW-0853">WD repeat</keyword>
<keyword evidence="11" id="KW-1185">Reference proteome</keyword>